<protein>
    <submittedName>
        <fullName evidence="3">NUDIX hydrolase</fullName>
    </submittedName>
</protein>
<proteinExistence type="predicted"/>
<dbReference type="GO" id="GO:0016787">
    <property type="term" value="F:hydrolase activity"/>
    <property type="evidence" value="ECO:0007669"/>
    <property type="project" value="UniProtKB-KW"/>
</dbReference>
<evidence type="ECO:0000259" key="2">
    <source>
        <dbReference type="PROSITE" id="PS51462"/>
    </source>
</evidence>
<dbReference type="InterPro" id="IPR020084">
    <property type="entry name" value="NUDIX_hydrolase_CS"/>
</dbReference>
<dbReference type="InterPro" id="IPR000086">
    <property type="entry name" value="NUDIX_hydrolase_dom"/>
</dbReference>
<dbReference type="PANTHER" id="PTHR21340">
    <property type="entry name" value="DIADENOSINE 5,5-P1,P4-TETRAPHOSPHATE PYROPHOSPHOHYDROLASE MUTT"/>
    <property type="match status" value="1"/>
</dbReference>
<dbReference type="Proteomes" id="UP001434337">
    <property type="component" value="Chromosome"/>
</dbReference>
<organism evidence="3 4">
    <name type="scientific">Propioniciclava soli</name>
    <dbReference type="NCBI Taxonomy" id="2775081"/>
    <lineage>
        <taxon>Bacteria</taxon>
        <taxon>Bacillati</taxon>
        <taxon>Actinomycetota</taxon>
        <taxon>Actinomycetes</taxon>
        <taxon>Propionibacteriales</taxon>
        <taxon>Propionibacteriaceae</taxon>
        <taxon>Propioniciclava</taxon>
    </lineage>
</organism>
<keyword evidence="1 3" id="KW-0378">Hydrolase</keyword>
<dbReference type="InterPro" id="IPR029033">
    <property type="entry name" value="His_PPase_superfam"/>
</dbReference>
<dbReference type="SUPFAM" id="SSF55811">
    <property type="entry name" value="Nudix"/>
    <property type="match status" value="1"/>
</dbReference>
<name>A0ABZ3C8Q3_9ACTN</name>
<sequence>MSPRKVTVAAGTVTLRRSGGKEPQVLLVHRPAYDDWTLPKGKLEPDEYEAVAAARETLEETGVTVHLHQPLDQMRYEINGGAKVVHYWLASPQKQKKRKPDKEVDKVVWLSPRAAFARMSYEHEKDVVRRALAAEPTTAVLVVRHSKAMLRKHWSGRDQARPVTARGRKQAKALIPLLRAFGVDRLTSSSSVRCMQTLAPFGKASGLEVEGWTVLSEEIGEDNPKGVTTFMRRLAAEAVASGTVVAVCGHRPVLPTMLEALGLENRAMQTAAAIIIHLDAAGAVVATEFHRPRA</sequence>
<dbReference type="CDD" id="cd07067">
    <property type="entry name" value="HP_PGM_like"/>
    <property type="match status" value="1"/>
</dbReference>
<dbReference type="PROSITE" id="PS51462">
    <property type="entry name" value="NUDIX"/>
    <property type="match status" value="1"/>
</dbReference>
<dbReference type="InterPro" id="IPR013078">
    <property type="entry name" value="His_Pase_superF_clade-1"/>
</dbReference>
<dbReference type="SUPFAM" id="SSF53254">
    <property type="entry name" value="Phosphoglycerate mutase-like"/>
    <property type="match status" value="1"/>
</dbReference>
<evidence type="ECO:0000256" key="1">
    <source>
        <dbReference type="ARBA" id="ARBA00022801"/>
    </source>
</evidence>
<dbReference type="Gene3D" id="3.40.50.1240">
    <property type="entry name" value="Phosphoglycerate mutase-like"/>
    <property type="match status" value="1"/>
</dbReference>
<evidence type="ECO:0000313" key="3">
    <source>
        <dbReference type="EMBL" id="WZW99093.1"/>
    </source>
</evidence>
<dbReference type="PROSITE" id="PS00893">
    <property type="entry name" value="NUDIX_BOX"/>
    <property type="match status" value="1"/>
</dbReference>
<dbReference type="Pfam" id="PF00293">
    <property type="entry name" value="NUDIX"/>
    <property type="match status" value="1"/>
</dbReference>
<feature type="domain" description="Nudix hydrolase" evidence="2">
    <location>
        <begin position="5"/>
        <end position="133"/>
    </location>
</feature>
<dbReference type="CDD" id="cd03673">
    <property type="entry name" value="NUDIX_Ap6A_hydrolase"/>
    <property type="match status" value="1"/>
</dbReference>
<dbReference type="Pfam" id="PF00300">
    <property type="entry name" value="His_Phos_1"/>
    <property type="match status" value="1"/>
</dbReference>
<evidence type="ECO:0000313" key="4">
    <source>
        <dbReference type="Proteomes" id="UP001434337"/>
    </source>
</evidence>
<gene>
    <name evidence="3" type="ORF">PCC79_02490</name>
</gene>
<dbReference type="EMBL" id="CP115965">
    <property type="protein sequence ID" value="WZW99093.1"/>
    <property type="molecule type" value="Genomic_DNA"/>
</dbReference>
<reference evidence="3 4" key="1">
    <citation type="journal article" date="2023" name="Environ Microbiome">
        <title>A coral-associated actinobacterium mitigates coral bleaching under heat stress.</title>
        <authorList>
            <person name="Li J."/>
            <person name="Zou Y."/>
            <person name="Li Q."/>
            <person name="Zhang J."/>
            <person name="Bourne D.G."/>
            <person name="Lyu Y."/>
            <person name="Liu C."/>
            <person name="Zhang S."/>
        </authorList>
    </citation>
    <scope>NUCLEOTIDE SEQUENCE [LARGE SCALE GENOMIC DNA]</scope>
    <source>
        <strain evidence="3 4">SCSIO 13291</strain>
    </source>
</reference>
<keyword evidence="4" id="KW-1185">Reference proteome</keyword>
<accession>A0ABZ3C8Q3</accession>
<dbReference type="PANTHER" id="PTHR21340:SF0">
    <property type="entry name" value="BIS(5'-NUCLEOSYL)-TETRAPHOSPHATASE [ASYMMETRICAL]"/>
    <property type="match status" value="1"/>
</dbReference>
<dbReference type="SMART" id="SM00855">
    <property type="entry name" value="PGAM"/>
    <property type="match status" value="1"/>
</dbReference>
<dbReference type="Gene3D" id="3.90.79.10">
    <property type="entry name" value="Nucleoside Triphosphate Pyrophosphohydrolase"/>
    <property type="match status" value="1"/>
</dbReference>
<dbReference type="InterPro" id="IPR015797">
    <property type="entry name" value="NUDIX_hydrolase-like_dom_sf"/>
</dbReference>
<dbReference type="RefSeq" id="WP_232549167.1">
    <property type="nucleotide sequence ID" value="NZ_CP115965.1"/>
</dbReference>
<dbReference type="InterPro" id="IPR051325">
    <property type="entry name" value="Nudix_hydrolase_domain"/>
</dbReference>